<dbReference type="Proteomes" id="UP000030758">
    <property type="component" value="Unassembled WGS sequence"/>
</dbReference>
<feature type="transmembrane region" description="Helical" evidence="1">
    <location>
        <begin position="39"/>
        <end position="60"/>
    </location>
</feature>
<dbReference type="EMBL" id="KL363184">
    <property type="protein sequence ID" value="KFD58563.1"/>
    <property type="molecule type" value="Genomic_DNA"/>
</dbReference>
<protein>
    <submittedName>
        <fullName evidence="3">Uncharacterized protein</fullName>
    </submittedName>
</protein>
<gene>
    <name evidence="2" type="ORF">M513_00789</name>
    <name evidence="3" type="ORF">M514_00789</name>
</gene>
<sequence>MTKVAASLLDLMRSSEQPCSRTTPTLFSSYRRCFWLLDLLIHLVQALAVVYVLELVYMLVDFEHYGCETPGTCGHRSVEAFTSVEPHRKQRTTSEVCKHLEVATMTPSYRTTLFRLHNSRQNKDDPEGSADE</sequence>
<evidence type="ECO:0000313" key="4">
    <source>
        <dbReference type="Proteomes" id="UP000030764"/>
    </source>
</evidence>
<name>A0A085N9B6_9BILA</name>
<evidence type="ECO:0000256" key="1">
    <source>
        <dbReference type="SAM" id="Phobius"/>
    </source>
</evidence>
<reference evidence="3 4" key="1">
    <citation type="journal article" date="2014" name="Nat. Genet.">
        <title>Genome and transcriptome of the porcine whipworm Trichuris suis.</title>
        <authorList>
            <person name="Jex A.R."/>
            <person name="Nejsum P."/>
            <person name="Schwarz E.M."/>
            <person name="Hu L."/>
            <person name="Young N.D."/>
            <person name="Hall R.S."/>
            <person name="Korhonen P.K."/>
            <person name="Liao S."/>
            <person name="Thamsborg S."/>
            <person name="Xia J."/>
            <person name="Xu P."/>
            <person name="Wang S."/>
            <person name="Scheerlinck J.P."/>
            <person name="Hofmann A."/>
            <person name="Sternberg P.W."/>
            <person name="Wang J."/>
            <person name="Gasser R.B."/>
        </authorList>
    </citation>
    <scope>NUCLEOTIDE SEQUENCE [LARGE SCALE GENOMIC DNA]</scope>
    <source>
        <strain evidence="3">DCEP-RM93F</strain>
        <strain evidence="2">DCEP-RM93M</strain>
    </source>
</reference>
<evidence type="ECO:0000313" key="2">
    <source>
        <dbReference type="EMBL" id="KFD58563.1"/>
    </source>
</evidence>
<dbReference type="EMBL" id="KL367528">
    <property type="protein sequence ID" value="KFD66062.1"/>
    <property type="molecule type" value="Genomic_DNA"/>
</dbReference>
<dbReference type="Proteomes" id="UP000030764">
    <property type="component" value="Unassembled WGS sequence"/>
</dbReference>
<organism evidence="3">
    <name type="scientific">Trichuris suis</name>
    <name type="common">pig whipworm</name>
    <dbReference type="NCBI Taxonomy" id="68888"/>
    <lineage>
        <taxon>Eukaryota</taxon>
        <taxon>Metazoa</taxon>
        <taxon>Ecdysozoa</taxon>
        <taxon>Nematoda</taxon>
        <taxon>Enoplea</taxon>
        <taxon>Dorylaimia</taxon>
        <taxon>Trichinellida</taxon>
        <taxon>Trichuridae</taxon>
        <taxon>Trichuris</taxon>
    </lineage>
</organism>
<keyword evidence="1" id="KW-0812">Transmembrane</keyword>
<proteinExistence type="predicted"/>
<keyword evidence="1" id="KW-0472">Membrane</keyword>
<dbReference type="AlphaFoldDB" id="A0A085N9B6"/>
<evidence type="ECO:0000313" key="3">
    <source>
        <dbReference type="EMBL" id="KFD66062.1"/>
    </source>
</evidence>
<keyword evidence="1" id="KW-1133">Transmembrane helix</keyword>
<accession>A0A085N9B6</accession>
<keyword evidence="4" id="KW-1185">Reference proteome</keyword>